<reference evidence="3" key="1">
    <citation type="journal article" date="2020" name="Nature">
        <title>Giant virus diversity and host interactions through global metagenomics.</title>
        <authorList>
            <person name="Schulz F."/>
            <person name="Roux S."/>
            <person name="Paez-Espino D."/>
            <person name="Jungbluth S."/>
            <person name="Walsh D.A."/>
            <person name="Denef V.J."/>
            <person name="McMahon K.D."/>
            <person name="Konstantinidis K.T."/>
            <person name="Eloe-Fadrosh E.A."/>
            <person name="Kyrpides N.C."/>
            <person name="Woyke T."/>
        </authorList>
    </citation>
    <scope>NUCLEOTIDE SEQUENCE</scope>
    <source>
        <strain evidence="3">GVMAG-S-1101165-84</strain>
    </source>
</reference>
<keyword evidence="2" id="KW-0812">Transmembrane</keyword>
<feature type="transmembrane region" description="Helical" evidence="2">
    <location>
        <begin position="150"/>
        <end position="172"/>
    </location>
</feature>
<feature type="transmembrane region" description="Helical" evidence="2">
    <location>
        <begin position="71"/>
        <end position="90"/>
    </location>
</feature>
<name>A0A6C0JZZ9_9ZZZZ</name>
<protein>
    <submittedName>
        <fullName evidence="3">Uncharacterized protein</fullName>
    </submittedName>
</protein>
<proteinExistence type="predicted"/>
<feature type="transmembrane region" description="Helical" evidence="2">
    <location>
        <begin position="97"/>
        <end position="121"/>
    </location>
</feature>
<dbReference type="AlphaFoldDB" id="A0A6C0JZZ9"/>
<feature type="compositionally biased region" description="Low complexity" evidence="1">
    <location>
        <begin position="330"/>
        <end position="354"/>
    </location>
</feature>
<evidence type="ECO:0000256" key="1">
    <source>
        <dbReference type="SAM" id="MobiDB-lite"/>
    </source>
</evidence>
<sequence length="481" mass="51938">MYNLTNLYDTTVKTISTKLQSMTRFATVDAVKQYIWPSEVVEGADEDAPTEDAPADTESSGLSTGVLVFRILWYLFAVFFAVLVANDLIFAPSPIRLLGFLFVFMNISINPLLMIGIPTYYLCRGLANMYYNYQHPNLKPYEQRFFLPQIYGFIPLVTWKGTSFLEYFLFLFKYNELGNGKQSAEEYFYSQNKDTFEKQLHDLVPAYSTLVENGQYNIKSVLLPKFTDHLKEINAAPGSVLNETTSETKKNEAVVNASKKTEVISETPATPNASKKNEVISETPVTPNANATKKNETAATPNANATKKNETAANATKKNEVISETPVTPNANATKKNETAANATKKNETAANATKKNEVISETPVTPNANATKKNETAANATKKNETAANATKKNEPANTTPANATPANATPANATPANATPANATPANATPANATPANATPANATAANANATKKNETAANANATKKNEAVANVKPANQPK</sequence>
<evidence type="ECO:0000256" key="2">
    <source>
        <dbReference type="SAM" id="Phobius"/>
    </source>
</evidence>
<keyword evidence="2" id="KW-0472">Membrane</keyword>
<feature type="region of interest" description="Disordered" evidence="1">
    <location>
        <begin position="244"/>
        <end position="481"/>
    </location>
</feature>
<accession>A0A6C0JZZ9</accession>
<feature type="compositionally biased region" description="Low complexity" evidence="1">
    <location>
        <begin position="286"/>
        <end position="316"/>
    </location>
</feature>
<organism evidence="3">
    <name type="scientific">viral metagenome</name>
    <dbReference type="NCBI Taxonomy" id="1070528"/>
    <lineage>
        <taxon>unclassified sequences</taxon>
        <taxon>metagenomes</taxon>
        <taxon>organismal metagenomes</taxon>
    </lineage>
</organism>
<dbReference type="EMBL" id="MN740778">
    <property type="protein sequence ID" value="QHU11019.1"/>
    <property type="molecule type" value="Genomic_DNA"/>
</dbReference>
<evidence type="ECO:0000313" key="3">
    <source>
        <dbReference type="EMBL" id="QHU11019.1"/>
    </source>
</evidence>
<keyword evidence="2" id="KW-1133">Transmembrane helix</keyword>
<feature type="compositionally biased region" description="Low complexity" evidence="1">
    <location>
        <begin position="368"/>
        <end position="465"/>
    </location>
</feature>